<proteinExistence type="predicted"/>
<comment type="caution">
    <text evidence="2">The sequence shown here is derived from an EMBL/GenBank/DDBJ whole genome shotgun (WGS) entry which is preliminary data.</text>
</comment>
<feature type="signal peptide" evidence="1">
    <location>
        <begin position="1"/>
        <end position="30"/>
    </location>
</feature>
<evidence type="ECO:0000256" key="1">
    <source>
        <dbReference type="SAM" id="SignalP"/>
    </source>
</evidence>
<dbReference type="RefSeq" id="WP_344941585.1">
    <property type="nucleotide sequence ID" value="NZ_BAAAZG010000002.1"/>
</dbReference>
<name>A0ABP7V632_9ACTN</name>
<dbReference type="EMBL" id="BAAAZG010000002">
    <property type="protein sequence ID" value="GAA4060071.1"/>
    <property type="molecule type" value="Genomic_DNA"/>
</dbReference>
<gene>
    <name evidence="2" type="ORF">GCM10022214_10910</name>
</gene>
<keyword evidence="1" id="KW-0732">Signal</keyword>
<protein>
    <submittedName>
        <fullName evidence="2">Uncharacterized protein</fullName>
    </submittedName>
</protein>
<keyword evidence="3" id="KW-1185">Reference proteome</keyword>
<evidence type="ECO:0000313" key="3">
    <source>
        <dbReference type="Proteomes" id="UP001500683"/>
    </source>
</evidence>
<feature type="chain" id="PRO_5047482046" evidence="1">
    <location>
        <begin position="31"/>
        <end position="118"/>
    </location>
</feature>
<dbReference type="Proteomes" id="UP001500683">
    <property type="component" value="Unassembled WGS sequence"/>
</dbReference>
<accession>A0ABP7V632</accession>
<evidence type="ECO:0000313" key="2">
    <source>
        <dbReference type="EMBL" id="GAA4060071.1"/>
    </source>
</evidence>
<sequence>MRKNIRTGVVLGISGLALSGAAVLTPAAQASTVGHTTATGQAGSTATALACGRKRCKRYKHHKRSVGVVVFKRHYFGPLGDIHERGVGIKGRGTGFGGLGFGGLGFGGFGGGFGGFGF</sequence>
<reference evidence="3" key="1">
    <citation type="journal article" date="2019" name="Int. J. Syst. Evol. Microbiol.">
        <title>The Global Catalogue of Microorganisms (GCM) 10K type strain sequencing project: providing services to taxonomists for standard genome sequencing and annotation.</title>
        <authorList>
            <consortium name="The Broad Institute Genomics Platform"/>
            <consortium name="The Broad Institute Genome Sequencing Center for Infectious Disease"/>
            <person name="Wu L."/>
            <person name="Ma J."/>
        </authorList>
    </citation>
    <scope>NUCLEOTIDE SEQUENCE [LARGE SCALE GENOMIC DNA]</scope>
    <source>
        <strain evidence="3">JCM 16702</strain>
    </source>
</reference>
<organism evidence="2 3">
    <name type="scientific">Actinomadura miaoliensis</name>
    <dbReference type="NCBI Taxonomy" id="430685"/>
    <lineage>
        <taxon>Bacteria</taxon>
        <taxon>Bacillati</taxon>
        <taxon>Actinomycetota</taxon>
        <taxon>Actinomycetes</taxon>
        <taxon>Streptosporangiales</taxon>
        <taxon>Thermomonosporaceae</taxon>
        <taxon>Actinomadura</taxon>
    </lineage>
</organism>